<dbReference type="Proteomes" id="UP000260874">
    <property type="component" value="Unassembled WGS sequence"/>
</dbReference>
<proteinExistence type="predicted"/>
<evidence type="ECO:0000313" key="4">
    <source>
        <dbReference type="EMBL" id="RGK80524.1"/>
    </source>
</evidence>
<dbReference type="GeneID" id="29794337"/>
<dbReference type="EMBL" id="CYZF01000004">
    <property type="protein sequence ID" value="CUO46389.1"/>
    <property type="molecule type" value="Genomic_DNA"/>
</dbReference>
<dbReference type="EMBL" id="QSRB01000024">
    <property type="protein sequence ID" value="RGK80524.1"/>
    <property type="molecule type" value="Genomic_DNA"/>
</dbReference>
<evidence type="ECO:0000313" key="1">
    <source>
        <dbReference type="EMBL" id="CUO46389.1"/>
    </source>
</evidence>
<evidence type="ECO:0000313" key="7">
    <source>
        <dbReference type="Proteomes" id="UP000466952"/>
    </source>
</evidence>
<evidence type="ECO:0000313" key="3">
    <source>
        <dbReference type="EMBL" id="KAB4211610.1"/>
    </source>
</evidence>
<evidence type="ECO:0000313" key="5">
    <source>
        <dbReference type="Proteomes" id="UP000095419"/>
    </source>
</evidence>
<reference evidence="3 7" key="3">
    <citation type="journal article" date="2019" name="Nat. Med.">
        <title>A library of human gut bacterial isolates paired with longitudinal multiomics data enables mechanistic microbiome research.</title>
        <authorList>
            <person name="Poyet M."/>
            <person name="Groussin M."/>
            <person name="Gibbons S.M."/>
            <person name="Avila-Pacheco J."/>
            <person name="Jiang X."/>
            <person name="Kearney S.M."/>
            <person name="Perrotta A.R."/>
            <person name="Berdy B."/>
            <person name="Zhao S."/>
            <person name="Lieberman T.D."/>
            <person name="Swanson P.K."/>
            <person name="Smith M."/>
            <person name="Roesemann S."/>
            <person name="Alexander J.E."/>
            <person name="Rich S.A."/>
            <person name="Livny J."/>
            <person name="Vlamakis H."/>
            <person name="Clish C."/>
            <person name="Bullock K."/>
            <person name="Deik A."/>
            <person name="Scott J."/>
            <person name="Pierce K.A."/>
            <person name="Xavier R.J."/>
            <person name="Alm E.J."/>
        </authorList>
    </citation>
    <scope>NUCLEOTIDE SEQUENCE [LARGE SCALE GENOMIC DNA]</scope>
    <source>
        <strain evidence="3 7">BIOML-A11</strain>
    </source>
</reference>
<gene>
    <name evidence="2" type="ORF">CE91St12_25300</name>
    <name evidence="4" type="ORF">DXC91_19190</name>
    <name evidence="1" type="ORF">ERS417307_01770</name>
    <name evidence="3" type="ORF">GAP55_13880</name>
</gene>
<reference evidence="2" key="4">
    <citation type="submission" date="2022-01" db="EMBL/GenBank/DDBJ databases">
        <title>Novel bile acid biosynthetic pathways are enriched in the microbiome of centenarians.</title>
        <authorList>
            <person name="Sato Y."/>
            <person name="Atarashi K."/>
            <person name="Plichta R.D."/>
            <person name="Arai Y."/>
            <person name="Sasajima S."/>
            <person name="Kearney M.S."/>
            <person name="Suda W."/>
            <person name="Takeshita K."/>
            <person name="Sasaki T."/>
            <person name="Okamoto S."/>
            <person name="Skelly N.A."/>
            <person name="Okamura Y."/>
            <person name="Vlamakis H."/>
            <person name="Li Y."/>
            <person name="Tanoue T."/>
            <person name="Takei H."/>
            <person name="Nittono H."/>
            <person name="Narushima S."/>
            <person name="Irie J."/>
            <person name="Itoh H."/>
            <person name="Moriya K."/>
            <person name="Sugiura Y."/>
            <person name="Suematsu M."/>
            <person name="Moritoki N."/>
            <person name="Shibata S."/>
            <person name="Littman R.D."/>
            <person name="Fischbach A.M."/>
            <person name="Uwamino Y."/>
            <person name="Inoue T."/>
            <person name="Honda A."/>
            <person name="Hattori M."/>
            <person name="Murai T."/>
            <person name="Xavier J.R."/>
            <person name="Hirose N."/>
            <person name="Honda K."/>
        </authorList>
    </citation>
    <scope>NUCLEOTIDE SEQUENCE</scope>
    <source>
        <strain evidence="2">CE91-St12</strain>
    </source>
</reference>
<dbReference type="EMBL" id="WCTR01000009">
    <property type="protein sequence ID" value="KAB4211610.1"/>
    <property type="molecule type" value="Genomic_DNA"/>
</dbReference>
<dbReference type="Proteomes" id="UP000466952">
    <property type="component" value="Unassembled WGS sequence"/>
</dbReference>
<dbReference type="RefSeq" id="WP_005836402.1">
    <property type="nucleotide sequence ID" value="NZ_BQNL01000001.1"/>
</dbReference>
<protein>
    <submittedName>
        <fullName evidence="1">Uncharacterized protein</fullName>
    </submittedName>
</protein>
<reference evidence="1 5" key="1">
    <citation type="submission" date="2015-09" db="EMBL/GenBank/DDBJ databases">
        <authorList>
            <consortium name="Pathogen Informatics"/>
        </authorList>
    </citation>
    <scope>NUCLEOTIDE SEQUENCE [LARGE SCALE GENOMIC DNA]</scope>
    <source>
        <strain evidence="1 5">2789STDY5608791</strain>
    </source>
</reference>
<evidence type="ECO:0000313" key="6">
    <source>
        <dbReference type="Proteomes" id="UP000260874"/>
    </source>
</evidence>
<accession>A0A174FCL0</accession>
<evidence type="ECO:0000313" key="2">
    <source>
        <dbReference type="EMBL" id="GKH14320.1"/>
    </source>
</evidence>
<dbReference type="EMBL" id="BQNL01000001">
    <property type="protein sequence ID" value="GKH14320.1"/>
    <property type="molecule type" value="Genomic_DNA"/>
</dbReference>
<name>A0A174FCL0_BACUN</name>
<organism evidence="1 5">
    <name type="scientific">Bacteroides uniformis</name>
    <dbReference type="NCBI Taxonomy" id="820"/>
    <lineage>
        <taxon>Bacteria</taxon>
        <taxon>Pseudomonadati</taxon>
        <taxon>Bacteroidota</taxon>
        <taxon>Bacteroidia</taxon>
        <taxon>Bacteroidales</taxon>
        <taxon>Bacteroidaceae</taxon>
        <taxon>Bacteroides</taxon>
    </lineage>
</organism>
<reference evidence="4 6" key="2">
    <citation type="submission" date="2018-08" db="EMBL/GenBank/DDBJ databases">
        <title>A genome reference for cultivated species of the human gut microbiota.</title>
        <authorList>
            <person name="Zou Y."/>
            <person name="Xue W."/>
            <person name="Luo G."/>
        </authorList>
    </citation>
    <scope>NUCLEOTIDE SEQUENCE [LARGE SCALE GENOMIC DNA]</scope>
    <source>
        <strain evidence="4 6">TF09-22</strain>
    </source>
</reference>
<sequence length="140" mass="16390">MALDLYIFYFYFRDLNLKLFQVMNMSEFYSDFLYRYQTEAAPLNVSIDSFCLREGVEYRNFIRWYRDNKKRLRESEMADIRISAIKVTGAPALTAPVNPPIAFCTVSEFHLKLSNGIEIHKPDSHLEDITNLLSSLSRVC</sequence>
<dbReference type="AlphaFoldDB" id="A0A174FCL0"/>
<dbReference type="Proteomes" id="UP001055048">
    <property type="component" value="Unassembled WGS sequence"/>
</dbReference>
<dbReference type="Proteomes" id="UP000095419">
    <property type="component" value="Unassembled WGS sequence"/>
</dbReference>